<dbReference type="PANTHER" id="PTHR43107">
    <property type="entry name" value="LONG-CHAIN FATTY ACID TRANSPORT PROTEIN"/>
    <property type="match status" value="1"/>
</dbReference>
<dbReference type="GO" id="GO:0005324">
    <property type="term" value="F:long-chain fatty acid transmembrane transporter activity"/>
    <property type="evidence" value="ECO:0007669"/>
    <property type="project" value="TreeGrafter"/>
</dbReference>
<evidence type="ECO:0000313" key="4">
    <source>
        <dbReference type="Proteomes" id="UP000288216"/>
    </source>
</evidence>
<evidence type="ECO:0000256" key="1">
    <source>
        <dbReference type="ARBA" id="ARBA00006432"/>
    </source>
</evidence>
<dbReference type="OMA" id="GHCIEAP"/>
<keyword evidence="2" id="KW-0436">Ligase</keyword>
<dbReference type="AlphaFoldDB" id="A0A401QBA3"/>
<feature type="non-terminal residue" evidence="3">
    <location>
        <position position="1"/>
    </location>
</feature>
<dbReference type="OrthoDB" id="288590at2759"/>
<dbReference type="Proteomes" id="UP000288216">
    <property type="component" value="Unassembled WGS sequence"/>
</dbReference>
<evidence type="ECO:0008006" key="5">
    <source>
        <dbReference type="Google" id="ProtNLM"/>
    </source>
</evidence>
<accession>A0A401QBA3</accession>
<name>A0A401QBA3_SCYTO</name>
<gene>
    <name evidence="3" type="ORF">scyTo_0022388</name>
</gene>
<sequence length="167" mass="18835">TQRLQDFVFEAEQTYFATRVLISSKYLQTVMPFHLVKYDVEQEAPVRDSNGHCIEAPQGETGLLIAKITAKSPFIGYVGNESLTAKKHLRDVFSKGDLYFNSGDLMMLDHENFIYFQDRIGDTYRWKGENVSTNEVADILSMLDFVQEACVYGVTVPGSSGRLSGMK</sequence>
<reference evidence="3 4" key="1">
    <citation type="journal article" date="2018" name="Nat. Ecol. Evol.">
        <title>Shark genomes provide insights into elasmobranch evolution and the origin of vertebrates.</title>
        <authorList>
            <person name="Hara Y"/>
            <person name="Yamaguchi K"/>
            <person name="Onimaru K"/>
            <person name="Kadota M"/>
            <person name="Koyanagi M"/>
            <person name="Keeley SD"/>
            <person name="Tatsumi K"/>
            <person name="Tanaka K"/>
            <person name="Motone F"/>
            <person name="Kageyama Y"/>
            <person name="Nozu R"/>
            <person name="Adachi N"/>
            <person name="Nishimura O"/>
            <person name="Nakagawa R"/>
            <person name="Tanegashima C"/>
            <person name="Kiyatake I"/>
            <person name="Matsumoto R"/>
            <person name="Murakumo K"/>
            <person name="Nishida K"/>
            <person name="Terakita A"/>
            <person name="Kuratani S"/>
            <person name="Sato K"/>
            <person name="Hyodo S Kuraku.S."/>
        </authorList>
    </citation>
    <scope>NUCLEOTIDE SEQUENCE [LARGE SCALE GENOMIC DNA]</scope>
</reference>
<proteinExistence type="inferred from homology"/>
<dbReference type="InterPro" id="IPR042099">
    <property type="entry name" value="ANL_N_sf"/>
</dbReference>
<dbReference type="GO" id="GO:0005886">
    <property type="term" value="C:plasma membrane"/>
    <property type="evidence" value="ECO:0007669"/>
    <property type="project" value="TreeGrafter"/>
</dbReference>
<dbReference type="EMBL" id="BFAA01022349">
    <property type="protein sequence ID" value="GCB82659.1"/>
    <property type="molecule type" value="Genomic_DNA"/>
</dbReference>
<comment type="similarity">
    <text evidence="1">Belongs to the ATP-dependent AMP-binding enzyme family.</text>
</comment>
<dbReference type="GO" id="GO:0005789">
    <property type="term" value="C:endoplasmic reticulum membrane"/>
    <property type="evidence" value="ECO:0007669"/>
    <property type="project" value="TreeGrafter"/>
</dbReference>
<dbReference type="SUPFAM" id="SSF56801">
    <property type="entry name" value="Acetyl-CoA synthetase-like"/>
    <property type="match status" value="1"/>
</dbReference>
<dbReference type="GO" id="GO:0004467">
    <property type="term" value="F:long-chain fatty acid-CoA ligase activity"/>
    <property type="evidence" value="ECO:0007669"/>
    <property type="project" value="TreeGrafter"/>
</dbReference>
<dbReference type="GO" id="GO:0044539">
    <property type="term" value="P:long-chain fatty acid import into cell"/>
    <property type="evidence" value="ECO:0007669"/>
    <property type="project" value="TreeGrafter"/>
</dbReference>
<dbReference type="STRING" id="75743.A0A401QBA3"/>
<keyword evidence="4" id="KW-1185">Reference proteome</keyword>
<organism evidence="3 4">
    <name type="scientific">Scyliorhinus torazame</name>
    <name type="common">Cloudy catshark</name>
    <name type="synonym">Catulus torazame</name>
    <dbReference type="NCBI Taxonomy" id="75743"/>
    <lineage>
        <taxon>Eukaryota</taxon>
        <taxon>Metazoa</taxon>
        <taxon>Chordata</taxon>
        <taxon>Craniata</taxon>
        <taxon>Vertebrata</taxon>
        <taxon>Chondrichthyes</taxon>
        <taxon>Elasmobranchii</taxon>
        <taxon>Galeomorphii</taxon>
        <taxon>Galeoidea</taxon>
        <taxon>Carcharhiniformes</taxon>
        <taxon>Scyliorhinidae</taxon>
        <taxon>Scyliorhinus</taxon>
    </lineage>
</organism>
<comment type="caution">
    <text evidence="3">The sequence shown here is derived from an EMBL/GenBank/DDBJ whole genome shotgun (WGS) entry which is preliminary data.</text>
</comment>
<protein>
    <recommendedName>
        <fullName evidence="5">AMP-dependent synthetase/ligase domain-containing protein</fullName>
    </recommendedName>
</protein>
<evidence type="ECO:0000313" key="3">
    <source>
        <dbReference type="EMBL" id="GCB82659.1"/>
    </source>
</evidence>
<dbReference type="Gene3D" id="3.40.50.12780">
    <property type="entry name" value="N-terminal domain of ligase-like"/>
    <property type="match status" value="1"/>
</dbReference>
<dbReference type="PANTHER" id="PTHR43107:SF22">
    <property type="entry name" value="VERY LONG-CHAIN ACYL-COA SYNTHETASE"/>
    <property type="match status" value="1"/>
</dbReference>
<evidence type="ECO:0000256" key="2">
    <source>
        <dbReference type="ARBA" id="ARBA00022598"/>
    </source>
</evidence>